<organism evidence="1 2">
    <name type="scientific">Sphingomonas molluscorum</name>
    <dbReference type="NCBI Taxonomy" id="418184"/>
    <lineage>
        <taxon>Bacteria</taxon>
        <taxon>Pseudomonadati</taxon>
        <taxon>Pseudomonadota</taxon>
        <taxon>Alphaproteobacteria</taxon>
        <taxon>Sphingomonadales</taxon>
        <taxon>Sphingomonadaceae</taxon>
        <taxon>Sphingomonas</taxon>
    </lineage>
</organism>
<evidence type="ECO:0000313" key="2">
    <source>
        <dbReference type="Proteomes" id="UP001380365"/>
    </source>
</evidence>
<keyword evidence="2" id="KW-1185">Reference proteome</keyword>
<accession>A0ABU8Q365</accession>
<protein>
    <submittedName>
        <fullName evidence="1">Uncharacterized protein</fullName>
    </submittedName>
</protein>
<comment type="caution">
    <text evidence="1">The sequence shown here is derived from an EMBL/GenBank/DDBJ whole genome shotgun (WGS) entry which is preliminary data.</text>
</comment>
<evidence type="ECO:0000313" key="1">
    <source>
        <dbReference type="EMBL" id="MEJ5094152.1"/>
    </source>
</evidence>
<gene>
    <name evidence="1" type="ORF">WH159_06320</name>
</gene>
<name>A0ABU8Q365_9SPHN</name>
<dbReference type="RefSeq" id="WP_132882506.1">
    <property type="nucleotide sequence ID" value="NZ_JBBGZA010000001.1"/>
</dbReference>
<dbReference type="EMBL" id="JBBGZA010000001">
    <property type="protein sequence ID" value="MEJ5094152.1"/>
    <property type="molecule type" value="Genomic_DNA"/>
</dbReference>
<dbReference type="Proteomes" id="UP001380365">
    <property type="component" value="Unassembled WGS sequence"/>
</dbReference>
<proteinExistence type="predicted"/>
<reference evidence="1 2" key="1">
    <citation type="submission" date="2023-12" db="EMBL/GenBank/DDBJ databases">
        <title>Gut-associated functions are favored during microbiome assembly across C. elegans life.</title>
        <authorList>
            <person name="Zimmermann J."/>
        </authorList>
    </citation>
    <scope>NUCLEOTIDE SEQUENCE [LARGE SCALE GENOMIC DNA]</scope>
    <source>
        <strain evidence="1 2">JUb134</strain>
    </source>
</reference>
<sequence>MSEAELWAEARRIEATHGEMAPLWVAEQIVARMHAGDREGEQRMRRIDVMLTQLRHGHTEGALPQRHARKLY</sequence>